<reference evidence="2 3" key="2">
    <citation type="submission" date="2018-11" db="EMBL/GenBank/DDBJ databases">
        <authorList>
            <consortium name="Pathogen Informatics"/>
        </authorList>
    </citation>
    <scope>NUCLEOTIDE SEQUENCE [LARGE SCALE GENOMIC DNA]</scope>
</reference>
<dbReference type="WBParaSite" id="GPUH_0002056101-mRNA-1">
    <property type="protein sequence ID" value="GPUH_0002056101-mRNA-1"/>
    <property type="gene ID" value="GPUH_0002056101"/>
</dbReference>
<dbReference type="OrthoDB" id="5860380at2759"/>
<dbReference type="EMBL" id="UYRT01090625">
    <property type="protein sequence ID" value="VDN36263.1"/>
    <property type="molecule type" value="Genomic_DNA"/>
</dbReference>
<accession>A0A183EHU5</accession>
<evidence type="ECO:0000313" key="2">
    <source>
        <dbReference type="EMBL" id="VDN36263.1"/>
    </source>
</evidence>
<evidence type="ECO:0000313" key="4">
    <source>
        <dbReference type="WBParaSite" id="GPUH_0002056101-mRNA-1"/>
    </source>
</evidence>
<evidence type="ECO:0000313" key="3">
    <source>
        <dbReference type="Proteomes" id="UP000271098"/>
    </source>
</evidence>
<keyword evidence="3" id="KW-1185">Reference proteome</keyword>
<gene>
    <name evidence="2" type="ORF">GPUH_LOCUS20536</name>
</gene>
<feature type="compositionally biased region" description="Basic residues" evidence="1">
    <location>
        <begin position="119"/>
        <end position="128"/>
    </location>
</feature>
<organism evidence="4">
    <name type="scientific">Gongylonema pulchrum</name>
    <dbReference type="NCBI Taxonomy" id="637853"/>
    <lineage>
        <taxon>Eukaryota</taxon>
        <taxon>Metazoa</taxon>
        <taxon>Ecdysozoa</taxon>
        <taxon>Nematoda</taxon>
        <taxon>Chromadorea</taxon>
        <taxon>Rhabditida</taxon>
        <taxon>Spirurina</taxon>
        <taxon>Spiruromorpha</taxon>
        <taxon>Spiruroidea</taxon>
        <taxon>Gongylonematidae</taxon>
        <taxon>Gongylonema</taxon>
    </lineage>
</organism>
<feature type="compositionally biased region" description="Basic and acidic residues" evidence="1">
    <location>
        <begin position="73"/>
        <end position="87"/>
    </location>
</feature>
<evidence type="ECO:0000256" key="1">
    <source>
        <dbReference type="SAM" id="MobiDB-lite"/>
    </source>
</evidence>
<dbReference type="Proteomes" id="UP000271098">
    <property type="component" value="Unassembled WGS sequence"/>
</dbReference>
<reference evidence="4" key="1">
    <citation type="submission" date="2016-06" db="UniProtKB">
        <authorList>
            <consortium name="WormBaseParasite"/>
        </authorList>
    </citation>
    <scope>IDENTIFICATION</scope>
</reference>
<feature type="region of interest" description="Disordered" evidence="1">
    <location>
        <begin position="63"/>
        <end position="135"/>
    </location>
</feature>
<proteinExistence type="predicted"/>
<name>A0A183EHU5_9BILA</name>
<feature type="compositionally biased region" description="Acidic residues" evidence="1">
    <location>
        <begin position="96"/>
        <end position="110"/>
    </location>
</feature>
<dbReference type="AlphaFoldDB" id="A0A183EHU5"/>
<protein>
    <submittedName>
        <fullName evidence="4">NFACT-R_1 domain-containing protein</fullName>
    </submittedName>
</protein>
<sequence length="268" mass="30924">MVDAFPLKLNCKPERYPLSACHRFDLSGKNLEAAIKRERNYELRLALQSVLKYFKRREKVSNVEESDTEEDYGDSKVEVASDTDRQMAKTRGLGGLEEELESGDEDDDVDLLTTLKKGEGKRRGKRRLEKSSSPEFKKKQKFSEVVKDLETEINEKLDSLGKGDLAWINRARSGRIVKWPVVVLQVDSDTKTCVCTELPLDDMSSSMEWCLNSEKTRAVQLKNIYLYDTVEIRIEVSFSVTVVRSIFHTYNFRFYLISDYICLNFVSI</sequence>